<evidence type="ECO:0000313" key="2">
    <source>
        <dbReference type="Proteomes" id="UP000192356"/>
    </source>
</evidence>
<accession>A0A1X0QAK8</accession>
<dbReference type="EMBL" id="LVKB01000059">
    <property type="protein sequence ID" value="ORD96841.1"/>
    <property type="molecule type" value="Genomic_DNA"/>
</dbReference>
<organism evidence="1 2">
    <name type="scientific">Hepatospora eriocheir</name>
    <dbReference type="NCBI Taxonomy" id="1081669"/>
    <lineage>
        <taxon>Eukaryota</taxon>
        <taxon>Fungi</taxon>
        <taxon>Fungi incertae sedis</taxon>
        <taxon>Microsporidia</taxon>
        <taxon>Hepatosporidae</taxon>
        <taxon>Hepatospora</taxon>
    </lineage>
</organism>
<evidence type="ECO:0000313" key="1">
    <source>
        <dbReference type="EMBL" id="ORD96841.1"/>
    </source>
</evidence>
<name>A0A1X0QAK8_9MICR</name>
<dbReference type="AlphaFoldDB" id="A0A1X0QAK8"/>
<sequence length="238" mass="27650">MVDVKSIVQSMNSYKDLEKYINLSSVDVIMKVVKAHSLGQRICYTSILFYYEFKVSLKEETEELIVIFASIYLGGISSGIQTNQSSILSLVKKFLEIENDEFDEEKCLQQGNELIFNLTYELEFNIGPPKTYDIFKSIVEKYKINSKDATVFQSIINDFAHYTIAVFLFTDEEIVYSALYIFCIINRSYVDSSLTYQIDVDKFIELFKSKFKIENYLFDGILFLSDILLDHYENSTSQ</sequence>
<protein>
    <recommendedName>
        <fullName evidence="3">Cyclin N-terminal domain-containing protein</fullName>
    </recommendedName>
</protein>
<dbReference type="VEuPathDB" id="MicrosporidiaDB:HERIO_1262"/>
<keyword evidence="2" id="KW-1185">Reference proteome</keyword>
<dbReference type="OrthoDB" id="2195719at2759"/>
<proteinExistence type="predicted"/>
<gene>
    <name evidence="1" type="ORF">HERIO_1262</name>
</gene>
<dbReference type="VEuPathDB" id="MicrosporidiaDB:A0H76_614"/>
<reference evidence="1 2" key="1">
    <citation type="journal article" date="2017" name="Environ. Microbiol.">
        <title>Decay of the glycolytic pathway and adaptation to intranuclear parasitism within Enterocytozoonidae microsporidia.</title>
        <authorList>
            <person name="Wiredu Boakye D."/>
            <person name="Jaroenlak P."/>
            <person name="Prachumwat A."/>
            <person name="Williams T.A."/>
            <person name="Bateman K.S."/>
            <person name="Itsathitphaisarn O."/>
            <person name="Sritunyalucksana K."/>
            <person name="Paszkiewicz K.H."/>
            <person name="Moore K.A."/>
            <person name="Stentiford G.D."/>
            <person name="Williams B.A."/>
        </authorList>
    </citation>
    <scope>NUCLEOTIDE SEQUENCE [LARGE SCALE GENOMIC DNA]</scope>
    <source>
        <strain evidence="1 2">GB1</strain>
    </source>
</reference>
<comment type="caution">
    <text evidence="1">The sequence shown here is derived from an EMBL/GenBank/DDBJ whole genome shotgun (WGS) entry which is preliminary data.</text>
</comment>
<evidence type="ECO:0008006" key="3">
    <source>
        <dbReference type="Google" id="ProtNLM"/>
    </source>
</evidence>
<dbReference type="Proteomes" id="UP000192356">
    <property type="component" value="Unassembled WGS sequence"/>
</dbReference>